<keyword evidence="2" id="KW-1133">Transmembrane helix</keyword>
<accession>A0A7S2L5T4</accession>
<evidence type="ECO:0000256" key="2">
    <source>
        <dbReference type="SAM" id="Phobius"/>
    </source>
</evidence>
<evidence type="ECO:0000256" key="3">
    <source>
        <dbReference type="SAM" id="SignalP"/>
    </source>
</evidence>
<evidence type="ECO:0000256" key="1">
    <source>
        <dbReference type="SAM" id="MobiDB-lite"/>
    </source>
</evidence>
<keyword evidence="2" id="KW-0812">Transmembrane</keyword>
<organism evidence="4">
    <name type="scientific">Skeletonema marinoi</name>
    <dbReference type="NCBI Taxonomy" id="267567"/>
    <lineage>
        <taxon>Eukaryota</taxon>
        <taxon>Sar</taxon>
        <taxon>Stramenopiles</taxon>
        <taxon>Ochrophyta</taxon>
        <taxon>Bacillariophyta</taxon>
        <taxon>Coscinodiscophyceae</taxon>
        <taxon>Thalassiosirophycidae</taxon>
        <taxon>Thalassiosirales</taxon>
        <taxon>Skeletonemataceae</taxon>
        <taxon>Skeletonema</taxon>
        <taxon>Skeletonema marinoi-dohrnii complex</taxon>
    </lineage>
</organism>
<feature type="transmembrane region" description="Helical" evidence="2">
    <location>
        <begin position="874"/>
        <end position="897"/>
    </location>
</feature>
<feature type="compositionally biased region" description="Polar residues" evidence="1">
    <location>
        <begin position="846"/>
        <end position="867"/>
    </location>
</feature>
<keyword evidence="3" id="KW-0732">Signal</keyword>
<keyword evidence="2" id="KW-0472">Membrane</keyword>
<feature type="signal peptide" evidence="3">
    <location>
        <begin position="1"/>
        <end position="27"/>
    </location>
</feature>
<dbReference type="PANTHER" id="PTHR47825:SF1">
    <property type="entry name" value="G DOMAIN-CONTAINING PROTEIN-RELATED"/>
    <property type="match status" value="1"/>
</dbReference>
<protein>
    <recommendedName>
        <fullName evidence="5">MACPF domain-containing protein</fullName>
    </recommendedName>
</protein>
<name>A0A7S2L5T4_9STRA</name>
<evidence type="ECO:0008006" key="5">
    <source>
        <dbReference type="Google" id="ProtNLM"/>
    </source>
</evidence>
<sequence length="900" mass="99529">MHHCNCKMGTKTTLVLWILALLEGVASIDIVPLVLGPEFQRAYGEQDILRGFKLNVQEGEDPLQGIVFTGKINPLPFSTSYAKSSIITSAEEVRKMTELSGHLSVAYGPMISGSGAGSYLENKVQSKRQISILYRTRKVAFARKVDVGTLKPITGLETLSRDERTEKYGSKFIDQILYGAQLDLIYILESAEDTDLMELAAELKGRIGFGPLSVEFQALFELEEGSTSSRYSLSIEAMASGINFSVPSNPSFDATNQLIEDFNNAYDKMLEKVGQGESVAESHVASQFSPVAFALSPIDEYLGSKLDLAESARFDDKMKSLSTSYYHALFVKSQLSKIAEDQKELYGRDPKTRVEVFGPYKDMVIAVQEELDLKIDECLEFRKKSMREIVGTSAKVPSRYANEDVLAGLNGAAYIPSPVSIQGALFDELYYQGFAIPKYAVDDSSDSYLIPWMGGKLRRDDDRSVVASAYTPGDLVLLAMEEISSGAGHKYLKYGDQVFFQVSALDYRWLKRDSSTNNTMSNDYLSESDNTNSGLLYQWNVRSVVGKAVTPDPKVGQCVKYGDVIFLNNHGMWMHKGLGLGSGGHPHPNVDTVKDGFETSRLQWKVRSTTKGDLDPAGGQCIQILSKIYLQCNEEKNLWVTGGRSAGNIQVVLDEKYYEGQNLSHMEWIVRKEAGDGMRDAGFFCPADSAKGRWKPLQLTPPLGRPLVYVGINRTFDFPPRVWVQTETWEDSVTASITGGFQFGGVYIPWIGAKDREDSVRKVLHNITEMDMNVETTGQAWQFVYDISDACTRMWELQTRDGVTTDNENQKPCCLPGQELDPSQPHGPCVLQSACQCEQSVCNPQAPDQVQNKSSVPTVAPSDQSSGAPKKNPWILLGSIFAAVPATYFLLVVGVFLTGL</sequence>
<dbReference type="AlphaFoldDB" id="A0A7S2L5T4"/>
<feature type="chain" id="PRO_5031430327" description="MACPF domain-containing protein" evidence="3">
    <location>
        <begin position="28"/>
        <end position="900"/>
    </location>
</feature>
<dbReference type="PANTHER" id="PTHR47825">
    <property type="entry name" value="AAA_23 DOMAIN-CONTAINING PROTEIN"/>
    <property type="match status" value="1"/>
</dbReference>
<gene>
    <name evidence="4" type="ORF">SMAR0320_LOCUS8461</name>
</gene>
<reference evidence="4" key="1">
    <citation type="submission" date="2021-01" db="EMBL/GenBank/DDBJ databases">
        <authorList>
            <person name="Corre E."/>
            <person name="Pelletier E."/>
            <person name="Niang G."/>
            <person name="Scheremetjew M."/>
            <person name="Finn R."/>
            <person name="Kale V."/>
            <person name="Holt S."/>
            <person name="Cochrane G."/>
            <person name="Meng A."/>
            <person name="Brown T."/>
            <person name="Cohen L."/>
        </authorList>
    </citation>
    <scope>NUCLEOTIDE SEQUENCE</scope>
    <source>
        <strain evidence="4">SM1012Den-03</strain>
    </source>
</reference>
<evidence type="ECO:0000313" key="4">
    <source>
        <dbReference type="EMBL" id="CAD9595254.1"/>
    </source>
</evidence>
<feature type="region of interest" description="Disordered" evidence="1">
    <location>
        <begin position="846"/>
        <end position="869"/>
    </location>
</feature>
<proteinExistence type="predicted"/>
<dbReference type="EMBL" id="HBGZ01011839">
    <property type="protein sequence ID" value="CAD9595254.1"/>
    <property type="molecule type" value="Transcribed_RNA"/>
</dbReference>